<feature type="domain" description="BRCT" evidence="2">
    <location>
        <begin position="368"/>
        <end position="438"/>
    </location>
</feature>
<dbReference type="VEuPathDB" id="FungiDB:Malapachy_0373"/>
<dbReference type="GeneID" id="28726769"/>
<name>A0A0M8MLQ5_9BASI</name>
<dbReference type="STRING" id="77020.A0A0M8MLQ5"/>
<dbReference type="InterPro" id="IPR053036">
    <property type="entry name" value="CellCycle_DNARepair_Reg"/>
</dbReference>
<dbReference type="SUPFAM" id="SSF52113">
    <property type="entry name" value="BRCT domain"/>
    <property type="match status" value="4"/>
</dbReference>
<proteinExistence type="predicted"/>
<dbReference type="Pfam" id="PF16589">
    <property type="entry name" value="BRCT_2"/>
    <property type="match status" value="1"/>
</dbReference>
<dbReference type="InterPro" id="IPR001357">
    <property type="entry name" value="BRCT_dom"/>
</dbReference>
<dbReference type="PROSITE" id="PS50172">
    <property type="entry name" value="BRCT"/>
    <property type="match status" value="4"/>
</dbReference>
<dbReference type="Gene3D" id="3.40.50.10190">
    <property type="entry name" value="BRCT domain"/>
    <property type="match status" value="4"/>
</dbReference>
<sequence>MALTRVWADVRFVIAENVLPERADTVGNGGAHSQLAQQLKEAGAVHVAWSTLRRASDEETRVSFQDTVTHFITDSIHAPYVAWCTQPTDEDMHVDGPVAVTPAWATRSLALNIPQPPHLYSPDPQKIFSGIVICCAHLSPMDTEMLSSAVVSLGGGFKQTLCEDVTHLVAISRENSKVQALQNHPDVSIQVVAPHWINDSFSVNRLLPLTDYVFDMSQPDSLPICLRATWDVPPSASIEPDPSPLERTAQASVLASKVVLLARDVHGGALESHPQLHSLRDRIGRAGGECAPTLEETVSDEDVRSAVQKADIVVARYRESPEARWAYSQGKTVGTLVWLVKALSSGHMTSPRDRLLHFPYPHTPIPGFSSMTITLTNYTGQARTYLKELIMKMGATFTPEMRPTTNVCVALALQGEKVTKAREWNIPIVNHIWLETCFATWTNQNLAQRSFITFPGAAKLAAVVGRVGIDETSLAPWKTPEAATDDRSPTPAADEVPPIALPETDAPTPTPPPSSPPEAQADKDETPLDEAMAPIDEDVGDTEAPPKRAASPPPSSPPAPKRTKPSTPIYATTSVDVSDADVAALEALHVRRTDNMAEATHLVAKSLTRTEKMLCAIARGLHIVSVAWLQAMIKQNQVLEADAFALRDKAKEKQWAIKLSEVLAKSRAHPASLLQGHQFFITKQVQPSREILSHIIEAAGGHVVAATAKTRGTLLTPSTSHVIGCEDDAKVLQALETSYRKAGHEGDAPWRVYTPELILAGVLRQDMDWSDTNALTLSS</sequence>
<evidence type="ECO:0000313" key="4">
    <source>
        <dbReference type="Proteomes" id="UP000037751"/>
    </source>
</evidence>
<dbReference type="AlphaFoldDB" id="A0A0M8MLQ5"/>
<dbReference type="PANTHER" id="PTHR47667:SF1">
    <property type="entry name" value="REGULATOR OF TY1 TRANSPOSITION PROTEIN 107"/>
    <property type="match status" value="1"/>
</dbReference>
<evidence type="ECO:0000313" key="3">
    <source>
        <dbReference type="EMBL" id="KOS12647.1"/>
    </source>
</evidence>
<organism evidence="3 4">
    <name type="scientific">Malassezia pachydermatis</name>
    <dbReference type="NCBI Taxonomy" id="77020"/>
    <lineage>
        <taxon>Eukaryota</taxon>
        <taxon>Fungi</taxon>
        <taxon>Dikarya</taxon>
        <taxon>Basidiomycota</taxon>
        <taxon>Ustilaginomycotina</taxon>
        <taxon>Malasseziomycetes</taxon>
        <taxon>Malasseziales</taxon>
        <taxon>Malasseziaceae</taxon>
        <taxon>Malassezia</taxon>
    </lineage>
</organism>
<keyword evidence="4" id="KW-1185">Reference proteome</keyword>
<dbReference type="RefSeq" id="XP_017990279.1">
    <property type="nucleotide sequence ID" value="XM_018134894.1"/>
</dbReference>
<dbReference type="Pfam" id="PF00533">
    <property type="entry name" value="BRCT"/>
    <property type="match status" value="1"/>
</dbReference>
<accession>A0A0M8MLQ5</accession>
<feature type="region of interest" description="Disordered" evidence="1">
    <location>
        <begin position="475"/>
        <end position="525"/>
    </location>
</feature>
<reference evidence="3 4" key="1">
    <citation type="submission" date="2015-07" db="EMBL/GenBank/DDBJ databases">
        <title>Draft Genome Sequence of Malassezia furfur CBS1878 and Malassezia pachydermatis CBS1879.</title>
        <authorList>
            <person name="Triana S."/>
            <person name="Ohm R."/>
            <person name="Gonzalez A."/>
            <person name="DeCock H."/>
            <person name="Restrepo S."/>
            <person name="Celis A."/>
        </authorList>
    </citation>
    <scope>NUCLEOTIDE SEQUENCE [LARGE SCALE GENOMIC DNA]</scope>
    <source>
        <strain evidence="3 4">CBS 1879</strain>
    </source>
</reference>
<dbReference type="Proteomes" id="UP000037751">
    <property type="component" value="Unassembled WGS sequence"/>
</dbReference>
<feature type="domain" description="BRCT" evidence="2">
    <location>
        <begin position="669"/>
        <end position="736"/>
    </location>
</feature>
<dbReference type="Pfam" id="PF16770">
    <property type="entry name" value="RTT107_BRCT_5"/>
    <property type="match status" value="1"/>
</dbReference>
<dbReference type="InterPro" id="IPR036420">
    <property type="entry name" value="BRCT_dom_sf"/>
</dbReference>
<feature type="compositionally biased region" description="Pro residues" evidence="1">
    <location>
        <begin position="551"/>
        <end position="560"/>
    </location>
</feature>
<feature type="domain" description="BRCT" evidence="2">
    <location>
        <begin position="598"/>
        <end position="646"/>
    </location>
</feature>
<protein>
    <recommendedName>
        <fullName evidence="2">BRCT domain-containing protein</fullName>
    </recommendedName>
</protein>
<dbReference type="PANTHER" id="PTHR47667">
    <property type="entry name" value="REGULATOR OF TY1 TRANSPOSITION PROTEIN 107"/>
    <property type="match status" value="1"/>
</dbReference>
<evidence type="ECO:0000256" key="1">
    <source>
        <dbReference type="SAM" id="MobiDB-lite"/>
    </source>
</evidence>
<dbReference type="OrthoDB" id="342264at2759"/>
<gene>
    <name evidence="3" type="ORF">Malapachy_0373</name>
</gene>
<evidence type="ECO:0000259" key="2">
    <source>
        <dbReference type="PROSITE" id="PS50172"/>
    </source>
</evidence>
<feature type="domain" description="BRCT" evidence="2">
    <location>
        <begin position="123"/>
        <end position="214"/>
    </location>
</feature>
<dbReference type="CDD" id="cd18432">
    <property type="entry name" value="BRCT_PAXIP1_rpt6_like"/>
    <property type="match status" value="1"/>
</dbReference>
<comment type="caution">
    <text evidence="3">The sequence shown here is derived from an EMBL/GenBank/DDBJ whole genome shotgun (WGS) entry which is preliminary data.</text>
</comment>
<feature type="region of interest" description="Disordered" evidence="1">
    <location>
        <begin position="537"/>
        <end position="569"/>
    </location>
</feature>
<dbReference type="SMART" id="SM00292">
    <property type="entry name" value="BRCT"/>
    <property type="match status" value="4"/>
</dbReference>
<dbReference type="EMBL" id="LGAV01000010">
    <property type="protein sequence ID" value="KOS12647.1"/>
    <property type="molecule type" value="Genomic_DNA"/>
</dbReference>
<dbReference type="Pfam" id="PF12738">
    <property type="entry name" value="PTCB-BRCT"/>
    <property type="match status" value="1"/>
</dbReference>